<dbReference type="OrthoDB" id="10060229at2759"/>
<keyword evidence="1" id="KW-0732">Signal</keyword>
<organism evidence="2 3">
    <name type="scientific">Brassicogethes aeneus</name>
    <name type="common">Rape pollen beetle</name>
    <name type="synonym">Meligethes aeneus</name>
    <dbReference type="NCBI Taxonomy" id="1431903"/>
    <lineage>
        <taxon>Eukaryota</taxon>
        <taxon>Metazoa</taxon>
        <taxon>Ecdysozoa</taxon>
        <taxon>Arthropoda</taxon>
        <taxon>Hexapoda</taxon>
        <taxon>Insecta</taxon>
        <taxon>Pterygota</taxon>
        <taxon>Neoptera</taxon>
        <taxon>Endopterygota</taxon>
        <taxon>Coleoptera</taxon>
        <taxon>Polyphaga</taxon>
        <taxon>Cucujiformia</taxon>
        <taxon>Nitidulidae</taxon>
        <taxon>Meligethinae</taxon>
        <taxon>Brassicogethes</taxon>
    </lineage>
</organism>
<dbReference type="EMBL" id="OV121138">
    <property type="protein sequence ID" value="CAH0560307.1"/>
    <property type="molecule type" value="Genomic_DNA"/>
</dbReference>
<evidence type="ECO:0000313" key="2">
    <source>
        <dbReference type="EMBL" id="CAH0560307.1"/>
    </source>
</evidence>
<dbReference type="Proteomes" id="UP001154078">
    <property type="component" value="Chromosome 7"/>
</dbReference>
<dbReference type="AlphaFoldDB" id="A0A9P0BAR0"/>
<protein>
    <recommendedName>
        <fullName evidence="4">Torso-like protein</fullName>
    </recommendedName>
</protein>
<reference evidence="2" key="1">
    <citation type="submission" date="2021-12" db="EMBL/GenBank/DDBJ databases">
        <authorList>
            <person name="King R."/>
        </authorList>
    </citation>
    <scope>NUCLEOTIDE SEQUENCE</scope>
</reference>
<sequence length="344" mass="39908">MWGRAQLLVLMTLLHAQGDEAQEDNELRVGRSIDIFTRYGYLSLSVKVVPKNESTWLFREPTIDIFEGLNQYAVPSKRQSKKRLVFDGNFHMEFCDNSNQLLQAYFRDFQFQGLDKPWKAFTGSWTPETIARNLGINSSFITSDSYCFVLVRLSRYREGVKLTRVPNNINLADVVAREIDNMQVGDVGSVVTFIKKYGSHFINSFVTGNSIYQVFVYNKNYYQQIKDRLKTRGISHVNKRDLLQYFGPVYAEHLGTIKVASGNKTVERWVEEHLRMHYYIFSFQSLLKVHGDLALLSILNNLLLNEAVVELEMKTLAPAFKDPEKRAWFEEVLGNFIKLWEVNL</sequence>
<feature type="signal peptide" evidence="1">
    <location>
        <begin position="1"/>
        <end position="21"/>
    </location>
</feature>
<evidence type="ECO:0000313" key="3">
    <source>
        <dbReference type="Proteomes" id="UP001154078"/>
    </source>
</evidence>
<evidence type="ECO:0008006" key="4">
    <source>
        <dbReference type="Google" id="ProtNLM"/>
    </source>
</evidence>
<evidence type="ECO:0000256" key="1">
    <source>
        <dbReference type="SAM" id="SignalP"/>
    </source>
</evidence>
<gene>
    <name evidence="2" type="ORF">MELIAE_LOCUS10075</name>
</gene>
<proteinExistence type="predicted"/>
<feature type="chain" id="PRO_5040141241" description="Torso-like protein" evidence="1">
    <location>
        <begin position="22"/>
        <end position="344"/>
    </location>
</feature>
<accession>A0A9P0BAR0</accession>
<keyword evidence="3" id="KW-1185">Reference proteome</keyword>
<name>A0A9P0BAR0_BRAAE</name>